<feature type="region of interest" description="Disordered" evidence="1">
    <location>
        <begin position="444"/>
        <end position="500"/>
    </location>
</feature>
<dbReference type="PANTHER" id="PTHR32309">
    <property type="entry name" value="TYROSINE-PROTEIN KINASE"/>
    <property type="match status" value="1"/>
</dbReference>
<dbReference type="EMBL" id="FMUB01000002">
    <property type="protein sequence ID" value="SCX07244.1"/>
    <property type="molecule type" value="Genomic_DNA"/>
</dbReference>
<accession>A0A1G4VJK1</accession>
<dbReference type="STRING" id="1502745.SAMN02799620_00993"/>
<dbReference type="AlphaFoldDB" id="A0A1G4VJK1"/>
<evidence type="ECO:0000256" key="1">
    <source>
        <dbReference type="SAM" id="MobiDB-lite"/>
    </source>
</evidence>
<proteinExistence type="predicted"/>
<dbReference type="Gene3D" id="3.40.50.300">
    <property type="entry name" value="P-loop containing nucleotide triphosphate hydrolases"/>
    <property type="match status" value="1"/>
</dbReference>
<evidence type="ECO:0008006" key="4">
    <source>
        <dbReference type="Google" id="ProtNLM"/>
    </source>
</evidence>
<protein>
    <recommendedName>
        <fullName evidence="4">Polysaccharide chain length determinant N-terminal domain-containing protein</fullName>
    </recommendedName>
</protein>
<evidence type="ECO:0000313" key="3">
    <source>
        <dbReference type="Proteomes" id="UP000199707"/>
    </source>
</evidence>
<dbReference type="InterPro" id="IPR027417">
    <property type="entry name" value="P-loop_NTPase"/>
</dbReference>
<dbReference type="Proteomes" id="UP000199707">
    <property type="component" value="Unassembled WGS sequence"/>
</dbReference>
<dbReference type="InterPro" id="IPR050445">
    <property type="entry name" value="Bact_polysacc_biosynth/exp"/>
</dbReference>
<organism evidence="2 3">
    <name type="scientific">Mycolicibacterium fluoranthenivorans</name>
    <dbReference type="NCBI Taxonomy" id="258505"/>
    <lineage>
        <taxon>Bacteria</taxon>
        <taxon>Bacillati</taxon>
        <taxon>Actinomycetota</taxon>
        <taxon>Actinomycetes</taxon>
        <taxon>Mycobacteriales</taxon>
        <taxon>Mycobacteriaceae</taxon>
        <taxon>Mycolicibacterium</taxon>
    </lineage>
</organism>
<dbReference type="PANTHER" id="PTHR32309:SF31">
    <property type="entry name" value="CAPSULAR EXOPOLYSACCHARIDE FAMILY"/>
    <property type="match status" value="1"/>
</dbReference>
<reference evidence="3" key="1">
    <citation type="submission" date="2016-10" db="EMBL/GenBank/DDBJ databases">
        <authorList>
            <person name="Varghese N."/>
            <person name="Submissions S."/>
        </authorList>
    </citation>
    <scope>NUCLEOTIDE SEQUENCE [LARGE SCALE GENOMIC DNA]</scope>
    <source>
        <strain evidence="3">UNC267MFSha1.1M11</strain>
    </source>
</reference>
<feature type="compositionally biased region" description="Polar residues" evidence="1">
    <location>
        <begin position="490"/>
        <end position="500"/>
    </location>
</feature>
<name>A0A1G4VJK1_9MYCO</name>
<evidence type="ECO:0000313" key="2">
    <source>
        <dbReference type="EMBL" id="SCX07244.1"/>
    </source>
</evidence>
<dbReference type="SUPFAM" id="SSF52540">
    <property type="entry name" value="P-loop containing nucleoside triphosphate hydrolases"/>
    <property type="match status" value="1"/>
</dbReference>
<dbReference type="RefSeq" id="WP_090354299.1">
    <property type="nucleotide sequence ID" value="NZ_FMUB01000002.1"/>
</dbReference>
<sequence length="500" mass="53110">MNSTWKRRIEQVRRRWWVVAVVTMLAVAGAAASALTTPTAYTGKSTLILSGQTPEQDAVMMLGYLTIFREPQTLPRLRAGTTIPDDVTFDAKTVASSPILTVEATASDPRTAQSAATAMGVAFSDDINAVQKAGTADNVTDLERQLGQIPHLDPNGATNPYYASLQERIDAARNNVSDQLMALQPEAGVTEVAPNIVSAIGRGALGGLVLGILAALGLAALSRRLTDGDELREKTGIEPLVELPRAGESHMLRRDRLRVLANLISLEDLPKPTVIALTAGDDTWSARDIAAELAEVSARRGDRTILIHADNEPTWPAGNAGSTTGFNEALADPGRVRDMLRDSDIESLQILPAGARLADRYPLATRQRIVAVLHELQALGDVIIVAAPSISDTTDAQMLCSAADVSILVVAAGSRIDGIRSDIESLERAHAHVLGAVLIDRSAGRQRGRQSTPPPDPYAETAALDRSDLIGASPAQDHHTTMHAPGTGPVSWSVSEQNHA</sequence>
<gene>
    <name evidence="2" type="ORF">SAMN02799620_00993</name>
</gene>